<evidence type="ECO:0000313" key="4">
    <source>
        <dbReference type="Proteomes" id="UP000501623"/>
    </source>
</evidence>
<feature type="coiled-coil region" evidence="1">
    <location>
        <begin position="32"/>
        <end position="59"/>
    </location>
</feature>
<dbReference type="EMBL" id="CP053538">
    <property type="protein sequence ID" value="QJX46071.1"/>
    <property type="molecule type" value="Genomic_DNA"/>
</dbReference>
<gene>
    <name evidence="3" type="ORF">HMJ29_03595</name>
</gene>
<reference evidence="3 4" key="1">
    <citation type="submission" date="2020-05" db="EMBL/GenBank/DDBJ databases">
        <title>Complete genome sequence of Hymenobacter sp. TS19 in Coasted Sand Dune.</title>
        <authorList>
            <person name="Lee J.-H."/>
            <person name="Jung J.-H."/>
            <person name="Jeong S."/>
            <person name="Zhao L."/>
            <person name="Kim M.-K."/>
            <person name="Seo H.-S."/>
            <person name="Lim S."/>
        </authorList>
    </citation>
    <scope>NUCLEOTIDE SEQUENCE [LARGE SCALE GENOMIC DNA]</scope>
    <source>
        <strain evidence="3 4">TS19</strain>
    </source>
</reference>
<accession>A0A6M6BCC1</accession>
<proteinExistence type="predicted"/>
<keyword evidence="4" id="KW-1185">Reference proteome</keyword>
<keyword evidence="1" id="KW-0175">Coiled coil</keyword>
<organism evidence="3 4">
    <name type="scientific">Hymenobacter taeanensis</name>
    <dbReference type="NCBI Taxonomy" id="2735321"/>
    <lineage>
        <taxon>Bacteria</taxon>
        <taxon>Pseudomonadati</taxon>
        <taxon>Bacteroidota</taxon>
        <taxon>Cytophagia</taxon>
        <taxon>Cytophagales</taxon>
        <taxon>Hymenobacteraceae</taxon>
        <taxon>Hymenobacter</taxon>
    </lineage>
</organism>
<evidence type="ECO:0000256" key="2">
    <source>
        <dbReference type="SAM" id="MobiDB-lite"/>
    </source>
</evidence>
<dbReference type="Proteomes" id="UP000501623">
    <property type="component" value="Chromosome"/>
</dbReference>
<dbReference type="KEGG" id="hts:HMJ29_03595"/>
<evidence type="ECO:0000313" key="3">
    <source>
        <dbReference type="EMBL" id="QJX46071.1"/>
    </source>
</evidence>
<dbReference type="AlphaFoldDB" id="A0A6M6BCC1"/>
<name>A0A6M6BCC1_9BACT</name>
<protein>
    <submittedName>
        <fullName evidence="3">Uncharacterized protein</fullName>
    </submittedName>
</protein>
<dbReference type="RefSeq" id="WP_171590204.1">
    <property type="nucleotide sequence ID" value="NZ_CP053538.1"/>
</dbReference>
<evidence type="ECO:0000256" key="1">
    <source>
        <dbReference type="SAM" id="Coils"/>
    </source>
</evidence>
<sequence>MRNQKGPFESEESQNTEFNGSPDSGPDVLIIETASRQEVEEVRAEMARYKQELHDLKRRMKGRKNGEDAPLSTTPDFQRRLEVLLRSYVKTRV</sequence>
<feature type="region of interest" description="Disordered" evidence="2">
    <location>
        <begin position="1"/>
        <end position="28"/>
    </location>
</feature>